<evidence type="ECO:0000259" key="5">
    <source>
        <dbReference type="PROSITE" id="PS50404"/>
    </source>
</evidence>
<keyword evidence="8" id="KW-1185">Reference proteome</keyword>
<dbReference type="InterPro" id="IPR004046">
    <property type="entry name" value="GST_C"/>
</dbReference>
<dbReference type="PROSITE" id="PS50405">
    <property type="entry name" value="GST_CTER"/>
    <property type="match status" value="1"/>
</dbReference>
<dbReference type="EMBL" id="JAUJYN010000001">
    <property type="protein sequence ID" value="KAK1280037.1"/>
    <property type="molecule type" value="Genomic_DNA"/>
</dbReference>
<dbReference type="AlphaFoldDB" id="A0AAV9BUL1"/>
<dbReference type="InterPro" id="IPR004045">
    <property type="entry name" value="Glutathione_S-Trfase_N"/>
</dbReference>
<dbReference type="GO" id="GO:0004364">
    <property type="term" value="F:glutathione transferase activity"/>
    <property type="evidence" value="ECO:0007669"/>
    <property type="project" value="UniProtKB-EC"/>
</dbReference>
<comment type="caution">
    <text evidence="7">The sequence shown here is derived from an EMBL/GenBank/DDBJ whole genome shotgun (WGS) entry which is preliminary data.</text>
</comment>
<dbReference type="Pfam" id="PF02798">
    <property type="entry name" value="GST_N"/>
    <property type="match status" value="1"/>
</dbReference>
<dbReference type="GO" id="GO:0043295">
    <property type="term" value="F:glutathione binding"/>
    <property type="evidence" value="ECO:0007669"/>
    <property type="project" value="TreeGrafter"/>
</dbReference>
<dbReference type="SUPFAM" id="SSF47616">
    <property type="entry name" value="GST C-terminal domain-like"/>
    <property type="match status" value="1"/>
</dbReference>
<dbReference type="Gene3D" id="3.40.30.10">
    <property type="entry name" value="Glutaredoxin"/>
    <property type="match status" value="1"/>
</dbReference>
<dbReference type="GO" id="GO:0009635">
    <property type="term" value="P:response to herbicide"/>
    <property type="evidence" value="ECO:0007669"/>
    <property type="project" value="UniProtKB-ARBA"/>
</dbReference>
<organism evidence="7 8">
    <name type="scientific">Acorus gramineus</name>
    <name type="common">Dwarf sweet flag</name>
    <dbReference type="NCBI Taxonomy" id="55184"/>
    <lineage>
        <taxon>Eukaryota</taxon>
        <taxon>Viridiplantae</taxon>
        <taxon>Streptophyta</taxon>
        <taxon>Embryophyta</taxon>
        <taxon>Tracheophyta</taxon>
        <taxon>Spermatophyta</taxon>
        <taxon>Magnoliopsida</taxon>
        <taxon>Liliopsida</taxon>
        <taxon>Acoraceae</taxon>
        <taxon>Acorus</taxon>
    </lineage>
</organism>
<evidence type="ECO:0000259" key="6">
    <source>
        <dbReference type="PROSITE" id="PS50405"/>
    </source>
</evidence>
<dbReference type="GO" id="GO:0005737">
    <property type="term" value="C:cytoplasm"/>
    <property type="evidence" value="ECO:0007669"/>
    <property type="project" value="TreeGrafter"/>
</dbReference>
<evidence type="ECO:0000256" key="4">
    <source>
        <dbReference type="ARBA" id="ARBA00047960"/>
    </source>
</evidence>
<dbReference type="PROSITE" id="PS50404">
    <property type="entry name" value="GST_NTER"/>
    <property type="match status" value="1"/>
</dbReference>
<reference evidence="7" key="2">
    <citation type="submission" date="2023-06" db="EMBL/GenBank/DDBJ databases">
        <authorList>
            <person name="Ma L."/>
            <person name="Liu K.-W."/>
            <person name="Li Z."/>
            <person name="Hsiao Y.-Y."/>
            <person name="Qi Y."/>
            <person name="Fu T."/>
            <person name="Tang G."/>
            <person name="Zhang D."/>
            <person name="Sun W.-H."/>
            <person name="Liu D.-K."/>
            <person name="Li Y."/>
            <person name="Chen G.-Z."/>
            <person name="Liu X.-D."/>
            <person name="Liao X.-Y."/>
            <person name="Jiang Y.-T."/>
            <person name="Yu X."/>
            <person name="Hao Y."/>
            <person name="Huang J."/>
            <person name="Zhao X.-W."/>
            <person name="Ke S."/>
            <person name="Chen Y.-Y."/>
            <person name="Wu W.-L."/>
            <person name="Hsu J.-L."/>
            <person name="Lin Y.-F."/>
            <person name="Huang M.-D."/>
            <person name="Li C.-Y."/>
            <person name="Huang L."/>
            <person name="Wang Z.-W."/>
            <person name="Zhao X."/>
            <person name="Zhong W.-Y."/>
            <person name="Peng D.-H."/>
            <person name="Ahmad S."/>
            <person name="Lan S."/>
            <person name="Zhang J.-S."/>
            <person name="Tsai W.-C."/>
            <person name="Van De Peer Y."/>
            <person name="Liu Z.-J."/>
        </authorList>
    </citation>
    <scope>NUCLEOTIDE SEQUENCE</scope>
    <source>
        <strain evidence="7">SCP</strain>
        <tissue evidence="7">Leaves</tissue>
    </source>
</reference>
<evidence type="ECO:0000256" key="1">
    <source>
        <dbReference type="ARBA" id="ARBA00010128"/>
    </source>
</evidence>
<dbReference type="InterPro" id="IPR034347">
    <property type="entry name" value="GST_Phi_C"/>
</dbReference>
<dbReference type="InterPro" id="IPR036282">
    <property type="entry name" value="Glutathione-S-Trfase_C_sf"/>
</dbReference>
<evidence type="ECO:0000313" key="8">
    <source>
        <dbReference type="Proteomes" id="UP001179952"/>
    </source>
</evidence>
<sequence length="218" mass="23999">MGSTVKVYGMPMSTATARVLTALEEKEASYELVLVNLKTGEHKQPDHLARNPFGQVPAFEDGSLMLFESRAVARYVANKYDSGTDLLRSGDAEEAALVDVWLDVEANHFNPPTSAISLQYIIVPIFFGGVPDEKVVEENAVKLEKVLDVYEERLSKSKYLAGDSFSLADLSHLPYTYNLMKTPKASLITSRPHVNAWWEAISSRPSFQKVAAGMTLGG</sequence>
<dbReference type="SFLD" id="SFLDS00019">
    <property type="entry name" value="Glutathione_Transferase_(cytos"/>
    <property type="match status" value="1"/>
</dbReference>
<dbReference type="Gene3D" id="1.20.1050.10">
    <property type="match status" value="1"/>
</dbReference>
<comment type="similarity">
    <text evidence="1">Belongs to the GST superfamily. Phi family.</text>
</comment>
<dbReference type="FunFam" id="3.40.30.10:FF:000016">
    <property type="entry name" value="Glutathione S-transferase F2"/>
    <property type="match status" value="1"/>
</dbReference>
<dbReference type="InterPro" id="IPR040079">
    <property type="entry name" value="Glutathione_S-Trfase"/>
</dbReference>
<gene>
    <name evidence="7" type="ORF">QJS04_geneDACA011624</name>
</gene>
<dbReference type="InterPro" id="IPR010987">
    <property type="entry name" value="Glutathione-S-Trfase_C-like"/>
</dbReference>
<dbReference type="GO" id="GO:0006749">
    <property type="term" value="P:glutathione metabolic process"/>
    <property type="evidence" value="ECO:0007669"/>
    <property type="project" value="TreeGrafter"/>
</dbReference>
<keyword evidence="3" id="KW-0808">Transferase</keyword>
<dbReference type="CDD" id="cd03053">
    <property type="entry name" value="GST_N_Phi"/>
    <property type="match status" value="1"/>
</dbReference>
<proteinExistence type="inferred from homology"/>
<feature type="domain" description="GST C-terminal" evidence="6">
    <location>
        <begin position="91"/>
        <end position="218"/>
    </location>
</feature>
<dbReference type="SUPFAM" id="SSF52833">
    <property type="entry name" value="Thioredoxin-like"/>
    <property type="match status" value="1"/>
</dbReference>
<reference evidence="7" key="1">
    <citation type="journal article" date="2023" name="Nat. Commun.">
        <title>Diploid and tetraploid genomes of Acorus and the evolution of monocots.</title>
        <authorList>
            <person name="Ma L."/>
            <person name="Liu K.W."/>
            <person name="Li Z."/>
            <person name="Hsiao Y.Y."/>
            <person name="Qi Y."/>
            <person name="Fu T."/>
            <person name="Tang G.D."/>
            <person name="Zhang D."/>
            <person name="Sun W.H."/>
            <person name="Liu D.K."/>
            <person name="Li Y."/>
            <person name="Chen G.Z."/>
            <person name="Liu X.D."/>
            <person name="Liao X.Y."/>
            <person name="Jiang Y.T."/>
            <person name="Yu X."/>
            <person name="Hao Y."/>
            <person name="Huang J."/>
            <person name="Zhao X.W."/>
            <person name="Ke S."/>
            <person name="Chen Y.Y."/>
            <person name="Wu W.L."/>
            <person name="Hsu J.L."/>
            <person name="Lin Y.F."/>
            <person name="Huang M.D."/>
            <person name="Li C.Y."/>
            <person name="Huang L."/>
            <person name="Wang Z.W."/>
            <person name="Zhao X."/>
            <person name="Zhong W.Y."/>
            <person name="Peng D.H."/>
            <person name="Ahmad S."/>
            <person name="Lan S."/>
            <person name="Zhang J.S."/>
            <person name="Tsai W.C."/>
            <person name="Van de Peer Y."/>
            <person name="Liu Z.J."/>
        </authorList>
    </citation>
    <scope>NUCLEOTIDE SEQUENCE</scope>
    <source>
        <strain evidence="7">SCP</strain>
    </source>
</reference>
<protein>
    <recommendedName>
        <fullName evidence="2">glutathione transferase</fullName>
        <ecNumber evidence="2">2.5.1.18</ecNumber>
    </recommendedName>
</protein>
<name>A0AAV9BUL1_ACOGR</name>
<dbReference type="PANTHER" id="PTHR43900:SF49">
    <property type="entry name" value="GLUTATHIONE S-TRANSFERASE GSTF1-RELATED"/>
    <property type="match status" value="1"/>
</dbReference>
<evidence type="ECO:0000313" key="7">
    <source>
        <dbReference type="EMBL" id="KAK1280037.1"/>
    </source>
</evidence>
<dbReference type="PANTHER" id="PTHR43900">
    <property type="entry name" value="GLUTATHIONE S-TRANSFERASE RHO"/>
    <property type="match status" value="1"/>
</dbReference>
<dbReference type="Pfam" id="PF00043">
    <property type="entry name" value="GST_C"/>
    <property type="match status" value="1"/>
</dbReference>
<comment type="catalytic activity">
    <reaction evidence="4">
        <text>RX + glutathione = an S-substituted glutathione + a halide anion + H(+)</text>
        <dbReference type="Rhea" id="RHEA:16437"/>
        <dbReference type="ChEBI" id="CHEBI:15378"/>
        <dbReference type="ChEBI" id="CHEBI:16042"/>
        <dbReference type="ChEBI" id="CHEBI:17792"/>
        <dbReference type="ChEBI" id="CHEBI:57925"/>
        <dbReference type="ChEBI" id="CHEBI:90779"/>
        <dbReference type="EC" id="2.5.1.18"/>
    </reaction>
</comment>
<dbReference type="Proteomes" id="UP001179952">
    <property type="component" value="Unassembled WGS sequence"/>
</dbReference>
<dbReference type="InterPro" id="IPR036249">
    <property type="entry name" value="Thioredoxin-like_sf"/>
</dbReference>
<evidence type="ECO:0000256" key="2">
    <source>
        <dbReference type="ARBA" id="ARBA00012452"/>
    </source>
</evidence>
<evidence type="ECO:0000256" key="3">
    <source>
        <dbReference type="ARBA" id="ARBA00022679"/>
    </source>
</evidence>
<dbReference type="SFLD" id="SFLDG00358">
    <property type="entry name" value="Main_(cytGST)"/>
    <property type="match status" value="1"/>
</dbReference>
<dbReference type="FunFam" id="1.20.1050.10:FF:000004">
    <property type="entry name" value="Glutathione S-transferase F2"/>
    <property type="match status" value="1"/>
</dbReference>
<feature type="domain" description="GST N-terminal" evidence="5">
    <location>
        <begin position="3"/>
        <end position="84"/>
    </location>
</feature>
<dbReference type="CDD" id="cd03187">
    <property type="entry name" value="GST_C_Phi"/>
    <property type="match status" value="1"/>
</dbReference>
<dbReference type="EC" id="2.5.1.18" evidence="2"/>
<accession>A0AAV9BUL1</accession>
<dbReference type="SFLD" id="SFLDG01154">
    <property type="entry name" value="Main.5:_Phi-like"/>
    <property type="match status" value="1"/>
</dbReference>